<dbReference type="HOGENOM" id="CLU_2280104_0_0_1"/>
<proteinExistence type="predicted"/>
<protein>
    <recommendedName>
        <fullName evidence="2">BEN domain-containing protein</fullName>
    </recommendedName>
</protein>
<gene>
    <name evidence="1" type="ORF">CGI_10024022</name>
</gene>
<dbReference type="AlphaFoldDB" id="K1Q7Y9"/>
<dbReference type="InParanoid" id="K1Q7Y9"/>
<sequence length="102" mass="11360">MKGDILVLAWFSDTKHGQLSNMTTGVAEYGKAAKLLFRCFYSSEETRGRSIAGGSQTPGSRKGLEDLSKLSVIYEIMAEKYGVTPVQVREKLRDIMKPSRNK</sequence>
<dbReference type="EMBL" id="JH816401">
    <property type="protein sequence ID" value="EKC24965.1"/>
    <property type="molecule type" value="Genomic_DNA"/>
</dbReference>
<accession>K1Q7Y9</accession>
<evidence type="ECO:0000313" key="1">
    <source>
        <dbReference type="EMBL" id="EKC24965.1"/>
    </source>
</evidence>
<reference evidence="1" key="1">
    <citation type="journal article" date="2012" name="Nature">
        <title>The oyster genome reveals stress adaptation and complexity of shell formation.</title>
        <authorList>
            <person name="Zhang G."/>
            <person name="Fang X."/>
            <person name="Guo X."/>
            <person name="Li L."/>
            <person name="Luo R."/>
            <person name="Xu F."/>
            <person name="Yang P."/>
            <person name="Zhang L."/>
            <person name="Wang X."/>
            <person name="Qi H."/>
            <person name="Xiong Z."/>
            <person name="Que H."/>
            <person name="Xie Y."/>
            <person name="Holland P.W."/>
            <person name="Paps J."/>
            <person name="Zhu Y."/>
            <person name="Wu F."/>
            <person name="Chen Y."/>
            <person name="Wang J."/>
            <person name="Peng C."/>
            <person name="Meng J."/>
            <person name="Yang L."/>
            <person name="Liu J."/>
            <person name="Wen B."/>
            <person name="Zhang N."/>
            <person name="Huang Z."/>
            <person name="Zhu Q."/>
            <person name="Feng Y."/>
            <person name="Mount A."/>
            <person name="Hedgecock D."/>
            <person name="Xu Z."/>
            <person name="Liu Y."/>
            <person name="Domazet-Loso T."/>
            <person name="Du Y."/>
            <person name="Sun X."/>
            <person name="Zhang S."/>
            <person name="Liu B."/>
            <person name="Cheng P."/>
            <person name="Jiang X."/>
            <person name="Li J."/>
            <person name="Fan D."/>
            <person name="Wang W."/>
            <person name="Fu W."/>
            <person name="Wang T."/>
            <person name="Wang B."/>
            <person name="Zhang J."/>
            <person name="Peng Z."/>
            <person name="Li Y."/>
            <person name="Li N."/>
            <person name="Wang J."/>
            <person name="Chen M."/>
            <person name="He Y."/>
            <person name="Tan F."/>
            <person name="Song X."/>
            <person name="Zheng Q."/>
            <person name="Huang R."/>
            <person name="Yang H."/>
            <person name="Du X."/>
            <person name="Chen L."/>
            <person name="Yang M."/>
            <person name="Gaffney P.M."/>
            <person name="Wang S."/>
            <person name="Luo L."/>
            <person name="She Z."/>
            <person name="Ming Y."/>
            <person name="Huang W."/>
            <person name="Zhang S."/>
            <person name="Huang B."/>
            <person name="Zhang Y."/>
            <person name="Qu T."/>
            <person name="Ni P."/>
            <person name="Miao G."/>
            <person name="Wang J."/>
            <person name="Wang Q."/>
            <person name="Steinberg C.E."/>
            <person name="Wang H."/>
            <person name="Li N."/>
            <person name="Qian L."/>
            <person name="Zhang G."/>
            <person name="Li Y."/>
            <person name="Yang H."/>
            <person name="Liu X."/>
            <person name="Wang J."/>
            <person name="Yin Y."/>
            <person name="Wang J."/>
        </authorList>
    </citation>
    <scope>NUCLEOTIDE SEQUENCE [LARGE SCALE GENOMIC DNA]</scope>
    <source>
        <strain evidence="1">05x7-T-G4-1.051#20</strain>
    </source>
</reference>
<organism evidence="1">
    <name type="scientific">Magallana gigas</name>
    <name type="common">Pacific oyster</name>
    <name type="synonym">Crassostrea gigas</name>
    <dbReference type="NCBI Taxonomy" id="29159"/>
    <lineage>
        <taxon>Eukaryota</taxon>
        <taxon>Metazoa</taxon>
        <taxon>Spiralia</taxon>
        <taxon>Lophotrochozoa</taxon>
        <taxon>Mollusca</taxon>
        <taxon>Bivalvia</taxon>
        <taxon>Autobranchia</taxon>
        <taxon>Pteriomorphia</taxon>
        <taxon>Ostreida</taxon>
        <taxon>Ostreoidea</taxon>
        <taxon>Ostreidae</taxon>
        <taxon>Magallana</taxon>
    </lineage>
</organism>
<evidence type="ECO:0008006" key="2">
    <source>
        <dbReference type="Google" id="ProtNLM"/>
    </source>
</evidence>
<name>K1Q7Y9_MAGGI</name>